<dbReference type="Proteomes" id="UP001497480">
    <property type="component" value="Unassembled WGS sequence"/>
</dbReference>
<name>A0AAV1YFG6_LUPLU</name>
<feature type="region of interest" description="Disordered" evidence="1">
    <location>
        <begin position="62"/>
        <end position="115"/>
    </location>
</feature>
<feature type="chain" id="PRO_5043875305" evidence="2">
    <location>
        <begin position="32"/>
        <end position="115"/>
    </location>
</feature>
<proteinExistence type="predicted"/>
<reference evidence="3 4" key="1">
    <citation type="submission" date="2024-03" db="EMBL/GenBank/DDBJ databases">
        <authorList>
            <person name="Martinez-Hernandez J."/>
        </authorList>
    </citation>
    <scope>NUCLEOTIDE SEQUENCE [LARGE SCALE GENOMIC DNA]</scope>
</reference>
<protein>
    <submittedName>
        <fullName evidence="3">Uncharacterized protein</fullName>
    </submittedName>
</protein>
<evidence type="ECO:0000256" key="1">
    <source>
        <dbReference type="SAM" id="MobiDB-lite"/>
    </source>
</evidence>
<evidence type="ECO:0000313" key="4">
    <source>
        <dbReference type="Proteomes" id="UP001497480"/>
    </source>
</evidence>
<accession>A0AAV1YFG6</accession>
<gene>
    <name evidence="3" type="ORF">LLUT_LOCUS33750</name>
</gene>
<evidence type="ECO:0000313" key="3">
    <source>
        <dbReference type="EMBL" id="CAL0332690.1"/>
    </source>
</evidence>
<dbReference type="EMBL" id="CAXHTB010000024">
    <property type="protein sequence ID" value="CAL0332690.1"/>
    <property type="molecule type" value="Genomic_DNA"/>
</dbReference>
<comment type="caution">
    <text evidence="3">The sequence shown here is derived from an EMBL/GenBank/DDBJ whole genome shotgun (WGS) entry which is preliminary data.</text>
</comment>
<evidence type="ECO:0000256" key="2">
    <source>
        <dbReference type="SAM" id="SignalP"/>
    </source>
</evidence>
<organism evidence="3 4">
    <name type="scientific">Lupinus luteus</name>
    <name type="common">European yellow lupine</name>
    <dbReference type="NCBI Taxonomy" id="3873"/>
    <lineage>
        <taxon>Eukaryota</taxon>
        <taxon>Viridiplantae</taxon>
        <taxon>Streptophyta</taxon>
        <taxon>Embryophyta</taxon>
        <taxon>Tracheophyta</taxon>
        <taxon>Spermatophyta</taxon>
        <taxon>Magnoliopsida</taxon>
        <taxon>eudicotyledons</taxon>
        <taxon>Gunneridae</taxon>
        <taxon>Pentapetalae</taxon>
        <taxon>rosids</taxon>
        <taxon>fabids</taxon>
        <taxon>Fabales</taxon>
        <taxon>Fabaceae</taxon>
        <taxon>Papilionoideae</taxon>
        <taxon>50 kb inversion clade</taxon>
        <taxon>genistoids sensu lato</taxon>
        <taxon>core genistoids</taxon>
        <taxon>Genisteae</taxon>
        <taxon>Lupinus</taxon>
    </lineage>
</organism>
<keyword evidence="2" id="KW-0732">Signal</keyword>
<keyword evidence="4" id="KW-1185">Reference proteome</keyword>
<feature type="compositionally biased region" description="Acidic residues" evidence="1">
    <location>
        <begin position="88"/>
        <end position="107"/>
    </location>
</feature>
<dbReference type="AlphaFoldDB" id="A0AAV1YFG6"/>
<sequence>MFQRRNMQMFFLGLVLKSPILLLKYNYGVSSYDIGDRFIHFGIATQDELMRRPLRLKFSERKVKEAGSKQDDDDTQLEDGPINGQREDDADDTQPKDDTDDQPEDNTGDNQLVES</sequence>
<feature type="signal peptide" evidence="2">
    <location>
        <begin position="1"/>
        <end position="31"/>
    </location>
</feature>